<dbReference type="PANTHER" id="PTHR46144:SF6">
    <property type="entry name" value="C2H2-TYPE DOMAIN-CONTAINING PROTEIN"/>
    <property type="match status" value="1"/>
</dbReference>
<feature type="region of interest" description="Disordered" evidence="7">
    <location>
        <begin position="214"/>
        <end position="251"/>
    </location>
</feature>
<gene>
    <name evidence="9" type="ORF">M5K25_005722</name>
</gene>
<organism evidence="9 10">
    <name type="scientific">Dendrobium thyrsiflorum</name>
    <name type="common">Pinecone-like raceme dendrobium</name>
    <name type="synonym">Orchid</name>
    <dbReference type="NCBI Taxonomy" id="117978"/>
    <lineage>
        <taxon>Eukaryota</taxon>
        <taxon>Viridiplantae</taxon>
        <taxon>Streptophyta</taxon>
        <taxon>Embryophyta</taxon>
        <taxon>Tracheophyta</taxon>
        <taxon>Spermatophyta</taxon>
        <taxon>Magnoliopsida</taxon>
        <taxon>Liliopsida</taxon>
        <taxon>Asparagales</taxon>
        <taxon>Orchidaceae</taxon>
        <taxon>Epidendroideae</taxon>
        <taxon>Malaxideae</taxon>
        <taxon>Dendrobiinae</taxon>
        <taxon>Dendrobium</taxon>
    </lineage>
</organism>
<dbReference type="SMART" id="SM00451">
    <property type="entry name" value="ZnF_U1"/>
    <property type="match status" value="2"/>
</dbReference>
<name>A0ABD0VI93_DENTH</name>
<keyword evidence="4" id="KW-0863">Zinc-finger</keyword>
<dbReference type="GO" id="GO:0005634">
    <property type="term" value="C:nucleus"/>
    <property type="evidence" value="ECO:0007669"/>
    <property type="project" value="UniProtKB-SubCell"/>
</dbReference>
<dbReference type="InterPro" id="IPR051868">
    <property type="entry name" value="ZN346_ZMAT4"/>
</dbReference>
<comment type="subcellular location">
    <subcellularLocation>
        <location evidence="1">Nucleus</location>
    </subcellularLocation>
</comment>
<keyword evidence="3" id="KW-0677">Repeat</keyword>
<proteinExistence type="predicted"/>
<dbReference type="SUPFAM" id="SSF57667">
    <property type="entry name" value="beta-beta-alpha zinc fingers"/>
    <property type="match status" value="2"/>
</dbReference>
<evidence type="ECO:0000256" key="6">
    <source>
        <dbReference type="ARBA" id="ARBA00023242"/>
    </source>
</evidence>
<keyword evidence="6" id="KW-0539">Nucleus</keyword>
<sequence length="315" mass="34585">MDYGQMRPQKAPPVYDPLTAGNNIRPLAPPPPQWNYAGALHHHQQPISYSPHPTSNCYDYQYNSIQSPVKVEELEPHSAGYADQLVAAAWYPLDGAATSADPSYPYTGEGVSTAEVGGAIDGVYYYGGEDPMTIAAKEAIWQYGMHPLGYASNPGKPPKSRKIKKKKLKKATKVVQSAYCEVCKIDCNSQDVLNSHNEGKKHKKKLKQLQDSITREAAKAQASEPAGTGESTSDENEKLGTDKKRAAAEAAVPEAEVDLETKRSRILEAGAYADEVRVCTLCNVVVNSQKVYEYHLDGLKHAAMLEKLQKTEFSW</sequence>
<dbReference type="PANTHER" id="PTHR46144">
    <property type="entry name" value="ZINC FINGER PROTEIN 385B-LIKE"/>
    <property type="match status" value="1"/>
</dbReference>
<evidence type="ECO:0000256" key="2">
    <source>
        <dbReference type="ARBA" id="ARBA00022723"/>
    </source>
</evidence>
<evidence type="ECO:0000256" key="7">
    <source>
        <dbReference type="SAM" id="MobiDB-lite"/>
    </source>
</evidence>
<reference evidence="9 10" key="1">
    <citation type="journal article" date="2024" name="Plant Biotechnol. J.">
        <title>Dendrobium thyrsiflorum genome and its molecular insights into genes involved in important horticultural traits.</title>
        <authorList>
            <person name="Chen B."/>
            <person name="Wang J.Y."/>
            <person name="Zheng P.J."/>
            <person name="Li K.L."/>
            <person name="Liang Y.M."/>
            <person name="Chen X.F."/>
            <person name="Zhang C."/>
            <person name="Zhao X."/>
            <person name="He X."/>
            <person name="Zhang G.Q."/>
            <person name="Liu Z.J."/>
            <person name="Xu Q."/>
        </authorList>
    </citation>
    <scope>NUCLEOTIDE SEQUENCE [LARGE SCALE GENOMIC DNA]</scope>
    <source>
        <strain evidence="9">GZMU011</strain>
    </source>
</reference>
<dbReference type="InterPro" id="IPR036236">
    <property type="entry name" value="Znf_C2H2_sf"/>
</dbReference>
<dbReference type="Proteomes" id="UP001552299">
    <property type="component" value="Unassembled WGS sequence"/>
</dbReference>
<keyword evidence="10" id="KW-1185">Reference proteome</keyword>
<dbReference type="InterPro" id="IPR013087">
    <property type="entry name" value="Znf_C2H2_type"/>
</dbReference>
<keyword evidence="5" id="KW-0862">Zinc</keyword>
<dbReference type="EMBL" id="JANQDX010000005">
    <property type="protein sequence ID" value="KAL0924864.1"/>
    <property type="molecule type" value="Genomic_DNA"/>
</dbReference>
<dbReference type="GO" id="GO:0008270">
    <property type="term" value="F:zinc ion binding"/>
    <property type="evidence" value="ECO:0007669"/>
    <property type="project" value="UniProtKB-KW"/>
</dbReference>
<comment type="caution">
    <text evidence="9">The sequence shown here is derived from an EMBL/GenBank/DDBJ whole genome shotgun (WGS) entry which is preliminary data.</text>
</comment>
<evidence type="ECO:0000256" key="4">
    <source>
        <dbReference type="ARBA" id="ARBA00022771"/>
    </source>
</evidence>
<evidence type="ECO:0000256" key="1">
    <source>
        <dbReference type="ARBA" id="ARBA00004123"/>
    </source>
</evidence>
<evidence type="ECO:0000256" key="3">
    <source>
        <dbReference type="ARBA" id="ARBA00022737"/>
    </source>
</evidence>
<feature type="domain" description="U1-type" evidence="8">
    <location>
        <begin position="274"/>
        <end position="308"/>
    </location>
</feature>
<dbReference type="AlphaFoldDB" id="A0ABD0VI93"/>
<dbReference type="InterPro" id="IPR003604">
    <property type="entry name" value="Matrin/U1-like-C_Znf_C2H2"/>
</dbReference>
<evidence type="ECO:0000259" key="8">
    <source>
        <dbReference type="SMART" id="SM00451"/>
    </source>
</evidence>
<feature type="compositionally biased region" description="Basic and acidic residues" evidence="7">
    <location>
        <begin position="235"/>
        <end position="247"/>
    </location>
</feature>
<evidence type="ECO:0000256" key="5">
    <source>
        <dbReference type="ARBA" id="ARBA00022833"/>
    </source>
</evidence>
<dbReference type="Gene3D" id="3.30.160.60">
    <property type="entry name" value="Classic Zinc Finger"/>
    <property type="match status" value="2"/>
</dbReference>
<keyword evidence="2" id="KW-0479">Metal-binding</keyword>
<dbReference type="Pfam" id="PF12874">
    <property type="entry name" value="zf-met"/>
    <property type="match status" value="2"/>
</dbReference>
<accession>A0ABD0VI93</accession>
<evidence type="ECO:0000313" key="10">
    <source>
        <dbReference type="Proteomes" id="UP001552299"/>
    </source>
</evidence>
<protein>
    <recommendedName>
        <fullName evidence="8">U1-type domain-containing protein</fullName>
    </recommendedName>
</protein>
<evidence type="ECO:0000313" key="9">
    <source>
        <dbReference type="EMBL" id="KAL0924864.1"/>
    </source>
</evidence>
<feature type="domain" description="U1-type" evidence="8">
    <location>
        <begin position="175"/>
        <end position="209"/>
    </location>
</feature>